<sequence length="87" mass="10054">MKDRHTQKPRGFGFITYSDPAIVDRVIEDNHVIDGKQVHSVVPITAGIISVHMGVHRFSLHFLVHKSYVMKFKILDYATAKKKQFYL</sequence>
<dbReference type="GO" id="GO:0000785">
    <property type="term" value="C:chromatin"/>
    <property type="evidence" value="ECO:0007669"/>
    <property type="project" value="TreeGrafter"/>
</dbReference>
<evidence type="ECO:0008006" key="5">
    <source>
        <dbReference type="Google" id="ProtNLM"/>
    </source>
</evidence>
<reference evidence="3 4" key="1">
    <citation type="submission" date="2017-09" db="EMBL/GenBank/DDBJ databases">
        <authorList>
            <consortium name="International Durum Wheat Genome Sequencing Consortium (IDWGSC)"/>
            <person name="Milanesi L."/>
        </authorList>
    </citation>
    <scope>NUCLEOTIDE SEQUENCE [LARGE SCALE GENOMIC DNA]</scope>
    <source>
        <strain evidence="4">cv. Svevo</strain>
    </source>
</reference>
<dbReference type="Gene3D" id="3.30.70.330">
    <property type="match status" value="1"/>
</dbReference>
<protein>
    <recommendedName>
        <fullName evidence="5">RRM domain-containing protein</fullName>
    </recommendedName>
</protein>
<evidence type="ECO:0000256" key="1">
    <source>
        <dbReference type="ARBA" id="ARBA00004123"/>
    </source>
</evidence>
<evidence type="ECO:0000256" key="2">
    <source>
        <dbReference type="ARBA" id="ARBA00023242"/>
    </source>
</evidence>
<comment type="subcellular location">
    <subcellularLocation>
        <location evidence="1">Nucleus</location>
    </subcellularLocation>
</comment>
<name>A0A9R0Y5C8_TRITD</name>
<evidence type="ECO:0000313" key="3">
    <source>
        <dbReference type="EMBL" id="VAI49025.1"/>
    </source>
</evidence>
<dbReference type="EMBL" id="LT934121">
    <property type="protein sequence ID" value="VAI49025.1"/>
    <property type="molecule type" value="Genomic_DNA"/>
</dbReference>
<keyword evidence="2" id="KW-0539">Nucleus</keyword>
<dbReference type="PANTHER" id="PTHR48033:SF4">
    <property type="entry name" value="OS08G0320100 PROTEIN"/>
    <property type="match status" value="1"/>
</dbReference>
<dbReference type="InterPro" id="IPR035979">
    <property type="entry name" value="RBD_domain_sf"/>
</dbReference>
<gene>
    <name evidence="3" type="ORF">TRITD_6Av1G182040</name>
</gene>
<accession>A0A9R0Y5C8</accession>
<dbReference type="GO" id="GO:0010468">
    <property type="term" value="P:regulation of gene expression"/>
    <property type="evidence" value="ECO:0007669"/>
    <property type="project" value="TreeGrafter"/>
</dbReference>
<dbReference type="Proteomes" id="UP000324705">
    <property type="component" value="Chromosome 6A"/>
</dbReference>
<dbReference type="GO" id="GO:0003723">
    <property type="term" value="F:RNA binding"/>
    <property type="evidence" value="ECO:0007669"/>
    <property type="project" value="TreeGrafter"/>
</dbReference>
<organism evidence="3 4">
    <name type="scientific">Triticum turgidum subsp. durum</name>
    <name type="common">Durum wheat</name>
    <name type="synonym">Triticum durum</name>
    <dbReference type="NCBI Taxonomy" id="4567"/>
    <lineage>
        <taxon>Eukaryota</taxon>
        <taxon>Viridiplantae</taxon>
        <taxon>Streptophyta</taxon>
        <taxon>Embryophyta</taxon>
        <taxon>Tracheophyta</taxon>
        <taxon>Spermatophyta</taxon>
        <taxon>Magnoliopsida</taxon>
        <taxon>Liliopsida</taxon>
        <taxon>Poales</taxon>
        <taxon>Poaceae</taxon>
        <taxon>BOP clade</taxon>
        <taxon>Pooideae</taxon>
        <taxon>Triticodae</taxon>
        <taxon>Triticeae</taxon>
        <taxon>Triticinae</taxon>
        <taxon>Triticum</taxon>
    </lineage>
</organism>
<dbReference type="AlphaFoldDB" id="A0A9R0Y5C8"/>
<dbReference type="GO" id="GO:0005654">
    <property type="term" value="C:nucleoplasm"/>
    <property type="evidence" value="ECO:0007669"/>
    <property type="project" value="TreeGrafter"/>
</dbReference>
<keyword evidence="4" id="KW-1185">Reference proteome</keyword>
<dbReference type="SUPFAM" id="SSF54928">
    <property type="entry name" value="RNA-binding domain, RBD"/>
    <property type="match status" value="1"/>
</dbReference>
<dbReference type="Gramene" id="TRITD6Av1G182040.3">
    <property type="protein sequence ID" value="TRITD6Av1G182040.3"/>
    <property type="gene ID" value="TRITD6Av1G182040"/>
</dbReference>
<dbReference type="PANTHER" id="PTHR48033">
    <property type="entry name" value="RNA-BINDING (RRM/RBD/RNP MOTIFS) FAMILY PROTEIN"/>
    <property type="match status" value="1"/>
</dbReference>
<evidence type="ECO:0000313" key="4">
    <source>
        <dbReference type="Proteomes" id="UP000324705"/>
    </source>
</evidence>
<proteinExistence type="predicted"/>
<dbReference type="InterPro" id="IPR012677">
    <property type="entry name" value="Nucleotide-bd_a/b_plait_sf"/>
</dbReference>